<accession>A0AAE7BDJ8</accession>
<dbReference type="AlphaFoldDB" id="A0AAE7BDJ8"/>
<dbReference type="Proteomes" id="UP000503313">
    <property type="component" value="Chromosome"/>
</dbReference>
<proteinExistence type="predicted"/>
<dbReference type="InterPro" id="IPR026590">
    <property type="entry name" value="Ssirtuin_cat_dom"/>
</dbReference>
<keyword evidence="7" id="KW-1185">Reference proteome</keyword>
<evidence type="ECO:0000256" key="2">
    <source>
        <dbReference type="ARBA" id="ARBA00022679"/>
    </source>
</evidence>
<gene>
    <name evidence="6" type="ORF">ADFLV_1319</name>
</gene>
<dbReference type="InterPro" id="IPR029035">
    <property type="entry name" value="DHS-like_NAD/FAD-binding_dom"/>
</dbReference>
<evidence type="ECO:0000256" key="1">
    <source>
        <dbReference type="ARBA" id="ARBA00012928"/>
    </source>
</evidence>
<dbReference type="SUPFAM" id="SSF52467">
    <property type="entry name" value="DHS-like NAD/FAD-binding domain"/>
    <property type="match status" value="1"/>
</dbReference>
<feature type="domain" description="Deacetylase sirtuin-type" evidence="5">
    <location>
        <begin position="1"/>
        <end position="233"/>
    </location>
</feature>
<keyword evidence="4" id="KW-0479">Metal-binding</keyword>
<dbReference type="RefSeq" id="WP_129012060.1">
    <property type="nucleotide sequence ID" value="NZ_CP053835.1"/>
</dbReference>
<dbReference type="GO" id="GO:0070403">
    <property type="term" value="F:NAD+ binding"/>
    <property type="evidence" value="ECO:0007669"/>
    <property type="project" value="InterPro"/>
</dbReference>
<evidence type="ECO:0000256" key="4">
    <source>
        <dbReference type="PROSITE-ProRule" id="PRU00236"/>
    </source>
</evidence>
<dbReference type="EC" id="2.3.1.286" evidence="1"/>
<dbReference type="Gene3D" id="3.40.50.1220">
    <property type="entry name" value="TPP-binding domain"/>
    <property type="match status" value="1"/>
</dbReference>
<dbReference type="GO" id="GO:0017136">
    <property type="term" value="F:histone deacetylase activity, NAD-dependent"/>
    <property type="evidence" value="ECO:0007669"/>
    <property type="project" value="TreeGrafter"/>
</dbReference>
<feature type="binding site" evidence="4">
    <location>
        <position position="135"/>
    </location>
    <ligand>
        <name>Zn(2+)</name>
        <dbReference type="ChEBI" id="CHEBI:29105"/>
    </ligand>
</feature>
<evidence type="ECO:0000313" key="6">
    <source>
        <dbReference type="EMBL" id="QKF77351.1"/>
    </source>
</evidence>
<protein>
    <recommendedName>
        <fullName evidence="1">protein acetyllysine N-acetyltransferase</fullName>
        <ecNumber evidence="1">2.3.1.286</ecNumber>
    </recommendedName>
</protein>
<feature type="binding site" evidence="4">
    <location>
        <position position="138"/>
    </location>
    <ligand>
        <name>Zn(2+)</name>
        <dbReference type="ChEBI" id="CHEBI:29105"/>
    </ligand>
</feature>
<dbReference type="KEGG" id="adz:ADFLV_1319"/>
<feature type="binding site" evidence="4">
    <location>
        <position position="117"/>
    </location>
    <ligand>
        <name>Zn(2+)</name>
        <dbReference type="ChEBI" id="CHEBI:29105"/>
    </ligand>
</feature>
<dbReference type="InterPro" id="IPR003000">
    <property type="entry name" value="Sirtuin"/>
</dbReference>
<sequence length="233" mass="26556">MAKVIILSGAGISAESGISTFRDDNGLWENHKIEDVCTNGCLITNREQTIKFYDMLRVGLEDKEPNYAHKIVSNLKNKYPNDIAVITQNVDDLFEKAGCTDVLHLHGFLKELRCEKCNTIVNIEYEKQFKDHDNCPKCNNLLRPNIVFFGDSAPKYKDMYEEFETCEVFVVIGTSGAVIYTDMFLNPQIKLSILNNLQESPYINDTVYSKVLYKKASEAIDEIASDIEKYLLN</sequence>
<organism evidence="6 7">
    <name type="scientific">Arcobacter defluvii</name>
    <dbReference type="NCBI Taxonomy" id="873191"/>
    <lineage>
        <taxon>Bacteria</taxon>
        <taxon>Pseudomonadati</taxon>
        <taxon>Campylobacterota</taxon>
        <taxon>Epsilonproteobacteria</taxon>
        <taxon>Campylobacterales</taxon>
        <taxon>Arcobacteraceae</taxon>
        <taxon>Arcobacter</taxon>
    </lineage>
</organism>
<dbReference type="Gene3D" id="3.30.1600.10">
    <property type="entry name" value="SIR2/SIRT2 'Small Domain"/>
    <property type="match status" value="1"/>
</dbReference>
<dbReference type="PROSITE" id="PS50305">
    <property type="entry name" value="SIRTUIN"/>
    <property type="match status" value="1"/>
</dbReference>
<dbReference type="PANTHER" id="PTHR11085:SF4">
    <property type="entry name" value="NAD-DEPENDENT PROTEIN DEACYLASE"/>
    <property type="match status" value="1"/>
</dbReference>
<dbReference type="EMBL" id="CP053835">
    <property type="protein sequence ID" value="QKF77351.1"/>
    <property type="molecule type" value="Genomic_DNA"/>
</dbReference>
<dbReference type="GO" id="GO:0046872">
    <property type="term" value="F:metal ion binding"/>
    <property type="evidence" value="ECO:0007669"/>
    <property type="project" value="UniProtKB-KW"/>
</dbReference>
<dbReference type="InterPro" id="IPR026591">
    <property type="entry name" value="Sirtuin_cat_small_dom_sf"/>
</dbReference>
<dbReference type="InterPro" id="IPR050134">
    <property type="entry name" value="NAD-dep_sirtuin_deacylases"/>
</dbReference>
<name>A0AAE7BDJ8_9BACT</name>
<dbReference type="PANTHER" id="PTHR11085">
    <property type="entry name" value="NAD-DEPENDENT PROTEIN DEACYLASE SIRTUIN-5, MITOCHONDRIAL-RELATED"/>
    <property type="match status" value="1"/>
</dbReference>
<dbReference type="Pfam" id="PF02146">
    <property type="entry name" value="SIR2"/>
    <property type="match status" value="1"/>
</dbReference>
<evidence type="ECO:0000259" key="5">
    <source>
        <dbReference type="PROSITE" id="PS50305"/>
    </source>
</evidence>
<evidence type="ECO:0000256" key="3">
    <source>
        <dbReference type="ARBA" id="ARBA00023027"/>
    </source>
</evidence>
<reference evidence="6 7" key="1">
    <citation type="submission" date="2020-05" db="EMBL/GenBank/DDBJ databases">
        <title>Complete genome sequencing of Campylobacter and Arcobacter type strains.</title>
        <authorList>
            <person name="Miller W.G."/>
            <person name="Yee E."/>
        </authorList>
    </citation>
    <scope>NUCLEOTIDE SEQUENCE [LARGE SCALE GENOMIC DNA]</scope>
    <source>
        <strain evidence="6 7">LMG 25694</strain>
    </source>
</reference>
<keyword evidence="2" id="KW-0808">Transferase</keyword>
<evidence type="ECO:0000313" key="7">
    <source>
        <dbReference type="Proteomes" id="UP000503313"/>
    </source>
</evidence>
<keyword evidence="4" id="KW-0862">Zinc</keyword>
<feature type="binding site" evidence="4">
    <location>
        <position position="114"/>
    </location>
    <ligand>
        <name>Zn(2+)</name>
        <dbReference type="ChEBI" id="CHEBI:29105"/>
    </ligand>
</feature>
<keyword evidence="3" id="KW-0520">NAD</keyword>
<feature type="active site" description="Proton acceptor" evidence="4">
    <location>
        <position position="106"/>
    </location>
</feature>